<evidence type="ECO:0000313" key="1">
    <source>
        <dbReference type="EMBL" id="RZB45640.1"/>
    </source>
</evidence>
<reference evidence="1 2" key="1">
    <citation type="submission" date="2018-09" db="EMBL/GenBank/DDBJ databases">
        <title>A high-quality reference genome of wild soybean provides a powerful tool to mine soybean genomes.</title>
        <authorList>
            <person name="Xie M."/>
            <person name="Chung C.Y.L."/>
            <person name="Li M.-W."/>
            <person name="Wong F.-L."/>
            <person name="Chan T.-F."/>
            <person name="Lam H.-M."/>
        </authorList>
    </citation>
    <scope>NUCLEOTIDE SEQUENCE [LARGE SCALE GENOMIC DNA]</scope>
    <source>
        <strain evidence="2">cv. W05</strain>
        <tissue evidence="1">Hypocotyl of etiolated seedlings</tissue>
    </source>
</reference>
<evidence type="ECO:0000313" key="2">
    <source>
        <dbReference type="Proteomes" id="UP000289340"/>
    </source>
</evidence>
<accession>A0A445FA14</accession>
<proteinExistence type="predicted"/>
<protein>
    <submittedName>
        <fullName evidence="1">Uncharacterized protein</fullName>
    </submittedName>
</protein>
<comment type="caution">
    <text evidence="1">The sequence shown here is derived from an EMBL/GenBank/DDBJ whole genome shotgun (WGS) entry which is preliminary data.</text>
</comment>
<gene>
    <name evidence="1" type="ORF">D0Y65_055084</name>
</gene>
<dbReference type="EMBL" id="QZWG01000020">
    <property type="protein sequence ID" value="RZB45640.1"/>
    <property type="molecule type" value="Genomic_DNA"/>
</dbReference>
<dbReference type="AlphaFoldDB" id="A0A445FA14"/>
<organism evidence="1 2">
    <name type="scientific">Glycine soja</name>
    <name type="common">Wild soybean</name>
    <dbReference type="NCBI Taxonomy" id="3848"/>
    <lineage>
        <taxon>Eukaryota</taxon>
        <taxon>Viridiplantae</taxon>
        <taxon>Streptophyta</taxon>
        <taxon>Embryophyta</taxon>
        <taxon>Tracheophyta</taxon>
        <taxon>Spermatophyta</taxon>
        <taxon>Magnoliopsida</taxon>
        <taxon>eudicotyledons</taxon>
        <taxon>Gunneridae</taxon>
        <taxon>Pentapetalae</taxon>
        <taxon>rosids</taxon>
        <taxon>fabids</taxon>
        <taxon>Fabales</taxon>
        <taxon>Fabaceae</taxon>
        <taxon>Papilionoideae</taxon>
        <taxon>50 kb inversion clade</taxon>
        <taxon>NPAAA clade</taxon>
        <taxon>indigoferoid/millettioid clade</taxon>
        <taxon>Phaseoleae</taxon>
        <taxon>Glycine</taxon>
        <taxon>Glycine subgen. Soja</taxon>
    </lineage>
</organism>
<name>A0A445FA14_GLYSO</name>
<keyword evidence="2" id="KW-1185">Reference proteome</keyword>
<dbReference type="Proteomes" id="UP000289340">
    <property type="component" value="Chromosome 20"/>
</dbReference>
<sequence>MAALAATFSANFFFLSKAWFALAISCSLFISFSFAGSISHSLAGASFWGFSNSYSSVSATSLLSGLDFKSLLWASAGFGSSRFLIRPSRLNCRISNEAKILFS</sequence>